<dbReference type="Proteomes" id="UP001058626">
    <property type="component" value="Chromosome"/>
</dbReference>
<dbReference type="FunFam" id="1.20.1250.20:FF:000018">
    <property type="entry name" value="MFS transporter permease"/>
    <property type="match status" value="1"/>
</dbReference>
<accession>A0A9N7LNS7</accession>
<evidence type="ECO:0000313" key="9">
    <source>
        <dbReference type="EMBL" id="BDN80482.1"/>
    </source>
</evidence>
<name>A0A9N7LNS7_9MYCO</name>
<dbReference type="InterPro" id="IPR011701">
    <property type="entry name" value="MFS"/>
</dbReference>
<keyword evidence="3 7" id="KW-0812">Transmembrane</keyword>
<organism evidence="9 10">
    <name type="scientific">Mycobacterium pseudoshottsii</name>
    <dbReference type="NCBI Taxonomy" id="265949"/>
    <lineage>
        <taxon>Bacteria</taxon>
        <taxon>Bacillati</taxon>
        <taxon>Actinomycetota</taxon>
        <taxon>Actinomycetes</taxon>
        <taxon>Mycobacteriales</taxon>
        <taxon>Mycobacteriaceae</taxon>
        <taxon>Mycobacterium</taxon>
        <taxon>Mycobacterium ulcerans group</taxon>
    </lineage>
</organism>
<dbReference type="Pfam" id="PF07690">
    <property type="entry name" value="MFS_1"/>
    <property type="match status" value="1"/>
</dbReference>
<keyword evidence="5 7" id="KW-0472">Membrane</keyword>
<feature type="region of interest" description="Disordered" evidence="6">
    <location>
        <begin position="376"/>
        <end position="425"/>
    </location>
</feature>
<feature type="transmembrane region" description="Helical" evidence="7">
    <location>
        <begin position="56"/>
        <end position="77"/>
    </location>
</feature>
<evidence type="ECO:0000313" key="10">
    <source>
        <dbReference type="Proteomes" id="UP001058626"/>
    </source>
</evidence>
<evidence type="ECO:0000256" key="3">
    <source>
        <dbReference type="ARBA" id="ARBA00022692"/>
    </source>
</evidence>
<evidence type="ECO:0000256" key="6">
    <source>
        <dbReference type="SAM" id="MobiDB-lite"/>
    </source>
</evidence>
<keyword evidence="10" id="KW-1185">Reference proteome</keyword>
<feature type="transmembrane region" description="Helical" evidence="7">
    <location>
        <begin position="89"/>
        <end position="108"/>
    </location>
</feature>
<feature type="transmembrane region" description="Helical" evidence="7">
    <location>
        <begin position="114"/>
        <end position="135"/>
    </location>
</feature>
<evidence type="ECO:0000259" key="8">
    <source>
        <dbReference type="PROSITE" id="PS50850"/>
    </source>
</evidence>
<dbReference type="PANTHER" id="PTHR43791:SF36">
    <property type="entry name" value="TRANSPORTER, PUTATIVE (AFU_ORTHOLOGUE AFUA_6G08340)-RELATED"/>
    <property type="match status" value="1"/>
</dbReference>
<dbReference type="CDD" id="cd17319">
    <property type="entry name" value="MFS_ExuT_GudP_like"/>
    <property type="match status" value="1"/>
</dbReference>
<feature type="compositionally biased region" description="Basic and acidic residues" evidence="6">
    <location>
        <begin position="396"/>
        <end position="422"/>
    </location>
</feature>
<sequence>MAVLDTGERSLEARTIRKLGIRIVPFLMALYFVNYLDRTNLGIARADISAHLQLTATMFGLASGIFFIGYVLVEVPSNLALDRYGARRWLARIAVSWGIVVVATGFAPNATTLLVLRFLLGVAEAGLFPGVIYYLSRWFPRDYRARVVALFMMASPIAAALVTPLAAWLIHLGNGVFGLAGWQFMMIAVGVPAIVLGFACWYYLVDRPGDAAWLEPDERQWLVDTLAEEQRQVAGDFHFPLRRALTSPRIWALALVYFGIAYGLYALTFFLPSIISGFKKTFGIDFSIVQVGLIAAIPYTCAAVAMYLWSRHADATGEHVWHVAVPMLLGGLAIPVALHLHTPVLVMVAVAITAMGGVRCHPQLLGVAVKLPDRHRGSRRHRADQFGGQSGRVRRALSDRGARTSDRDRQGGHVGGGRHDADVGLCGGPAARRAGLPDGCRAPELMPWRRALAATRPTGIANTTYK</sequence>
<dbReference type="InterPro" id="IPR036259">
    <property type="entry name" value="MFS_trans_sf"/>
</dbReference>
<reference evidence="9" key="1">
    <citation type="submission" date="2022-06" db="EMBL/GenBank/DDBJ databases">
        <title>Complete genome sequence of Mycobacterium pseudoshottsii NJB1907-Z4.</title>
        <authorList>
            <person name="Komine T."/>
            <person name="Fukano H."/>
            <person name="Wada S."/>
        </authorList>
    </citation>
    <scope>NUCLEOTIDE SEQUENCE</scope>
    <source>
        <strain evidence="9">NJB1907-Z4</strain>
    </source>
</reference>
<dbReference type="SUPFAM" id="SSF103473">
    <property type="entry name" value="MFS general substrate transporter"/>
    <property type="match status" value="1"/>
</dbReference>
<keyword evidence="2" id="KW-0813">Transport</keyword>
<keyword evidence="4 7" id="KW-1133">Transmembrane helix</keyword>
<feature type="domain" description="Major facilitator superfamily (MFS) profile" evidence="8">
    <location>
        <begin position="23"/>
        <end position="466"/>
    </location>
</feature>
<comment type="subcellular location">
    <subcellularLocation>
        <location evidence="1">Cell membrane</location>
        <topology evidence="1">Multi-pass membrane protein</topology>
    </subcellularLocation>
</comment>
<dbReference type="AlphaFoldDB" id="A0A9N7LNS7"/>
<feature type="transmembrane region" description="Helical" evidence="7">
    <location>
        <begin position="182"/>
        <end position="204"/>
    </location>
</feature>
<feature type="transmembrane region" description="Helical" evidence="7">
    <location>
        <begin position="19"/>
        <end position="36"/>
    </location>
</feature>
<proteinExistence type="predicted"/>
<evidence type="ECO:0000256" key="1">
    <source>
        <dbReference type="ARBA" id="ARBA00004651"/>
    </source>
</evidence>
<evidence type="ECO:0000256" key="7">
    <source>
        <dbReference type="SAM" id="Phobius"/>
    </source>
</evidence>
<dbReference type="GO" id="GO:0022857">
    <property type="term" value="F:transmembrane transporter activity"/>
    <property type="evidence" value="ECO:0007669"/>
    <property type="project" value="InterPro"/>
</dbReference>
<dbReference type="Gene3D" id="1.20.1250.20">
    <property type="entry name" value="MFS general substrate transporter like domains"/>
    <property type="match status" value="2"/>
</dbReference>
<dbReference type="PANTHER" id="PTHR43791">
    <property type="entry name" value="PERMEASE-RELATED"/>
    <property type="match status" value="1"/>
</dbReference>
<dbReference type="InterPro" id="IPR020846">
    <property type="entry name" value="MFS_dom"/>
</dbReference>
<dbReference type="GO" id="GO:0005886">
    <property type="term" value="C:plasma membrane"/>
    <property type="evidence" value="ECO:0007669"/>
    <property type="project" value="UniProtKB-SubCell"/>
</dbReference>
<evidence type="ECO:0000256" key="2">
    <source>
        <dbReference type="ARBA" id="ARBA00022448"/>
    </source>
</evidence>
<evidence type="ECO:0000256" key="4">
    <source>
        <dbReference type="ARBA" id="ARBA00022989"/>
    </source>
</evidence>
<dbReference type="EMBL" id="AP026367">
    <property type="protein sequence ID" value="BDN80482.1"/>
    <property type="molecule type" value="Genomic_DNA"/>
</dbReference>
<feature type="transmembrane region" description="Helical" evidence="7">
    <location>
        <begin position="287"/>
        <end position="308"/>
    </location>
</feature>
<feature type="transmembrane region" description="Helical" evidence="7">
    <location>
        <begin position="250"/>
        <end position="275"/>
    </location>
</feature>
<dbReference type="PROSITE" id="PS50850">
    <property type="entry name" value="MFS"/>
    <property type="match status" value="1"/>
</dbReference>
<feature type="transmembrane region" description="Helical" evidence="7">
    <location>
        <begin position="147"/>
        <end position="170"/>
    </location>
</feature>
<gene>
    <name evidence="9" type="ORF">NJB1907Z4_C06970</name>
</gene>
<evidence type="ECO:0000256" key="5">
    <source>
        <dbReference type="ARBA" id="ARBA00023136"/>
    </source>
</evidence>
<protein>
    <recommendedName>
        <fullName evidence="8">Major facilitator superfamily (MFS) profile domain-containing protein</fullName>
    </recommendedName>
</protein>
<dbReference type="RefSeq" id="WP_020784954.1">
    <property type="nucleotide sequence ID" value="NZ_AP026367.1"/>
</dbReference>
<feature type="transmembrane region" description="Helical" evidence="7">
    <location>
        <begin position="320"/>
        <end position="338"/>
    </location>
</feature>